<keyword evidence="6" id="KW-0805">Transcription regulation</keyword>
<feature type="region of interest" description="Disordered" evidence="13">
    <location>
        <begin position="1300"/>
        <end position="1321"/>
    </location>
</feature>
<feature type="compositionally biased region" description="Polar residues" evidence="13">
    <location>
        <begin position="124"/>
        <end position="133"/>
    </location>
</feature>
<feature type="region of interest" description="Disordered" evidence="13">
    <location>
        <begin position="660"/>
        <end position="730"/>
    </location>
</feature>
<accession>A0AAD9RUX6</accession>
<feature type="compositionally biased region" description="Polar residues" evidence="13">
    <location>
        <begin position="1707"/>
        <end position="1728"/>
    </location>
</feature>
<feature type="compositionally biased region" description="Polar residues" evidence="13">
    <location>
        <begin position="500"/>
        <end position="517"/>
    </location>
</feature>
<feature type="compositionally biased region" description="Polar residues" evidence="13">
    <location>
        <begin position="1049"/>
        <end position="1064"/>
    </location>
</feature>
<keyword evidence="3" id="KW-0678">Repressor</keyword>
<dbReference type="FunFam" id="3.40.50.300:FF:000399">
    <property type="entry name" value="YLP motif containing 1"/>
    <property type="match status" value="1"/>
</dbReference>
<feature type="region of interest" description="Disordered" evidence="13">
    <location>
        <begin position="1333"/>
        <end position="1362"/>
    </location>
</feature>
<gene>
    <name evidence="15" type="ORF">KPH14_010700</name>
</gene>
<evidence type="ECO:0000313" key="15">
    <source>
        <dbReference type="EMBL" id="KAK2586417.1"/>
    </source>
</evidence>
<feature type="compositionally biased region" description="Polar residues" evidence="13">
    <location>
        <begin position="397"/>
        <end position="417"/>
    </location>
</feature>
<dbReference type="GO" id="GO:0016607">
    <property type="term" value="C:nuclear speck"/>
    <property type="evidence" value="ECO:0007669"/>
    <property type="project" value="UniProtKB-SubCell"/>
</dbReference>
<feature type="region of interest" description="Disordered" evidence="13">
    <location>
        <begin position="397"/>
        <end position="520"/>
    </location>
</feature>
<evidence type="ECO:0000256" key="7">
    <source>
        <dbReference type="ARBA" id="ARBA00023163"/>
    </source>
</evidence>
<feature type="region of interest" description="Disordered" evidence="13">
    <location>
        <begin position="1936"/>
        <end position="1967"/>
    </location>
</feature>
<feature type="compositionally biased region" description="Polar residues" evidence="13">
    <location>
        <begin position="1254"/>
        <end position="1265"/>
    </location>
</feature>
<feature type="compositionally biased region" description="Low complexity" evidence="13">
    <location>
        <begin position="346"/>
        <end position="364"/>
    </location>
</feature>
<feature type="compositionally biased region" description="Polar residues" evidence="13">
    <location>
        <begin position="1274"/>
        <end position="1285"/>
    </location>
</feature>
<feature type="region of interest" description="Disordered" evidence="13">
    <location>
        <begin position="1619"/>
        <end position="1728"/>
    </location>
</feature>
<evidence type="ECO:0000256" key="1">
    <source>
        <dbReference type="ARBA" id="ARBA00004324"/>
    </source>
</evidence>
<sequence>MQNWNQWQLPTGTIATSVPQPPVGYSTPGADPMAMMQAYMQYYNQPAPSGYTAEQWAAAQQQNWTQWQQWQQQYQQWQAQYGEKYQETMKQMSSQNMNLSAHAPPLPTMPPLPKEDFKPPLPPNSVNTYQFTNIPPPHQNNLPLFPAKQPVSNTTLQLNVNSPQNPPLPPSQPPLPLESVQNNDGNSAVKRSSNAVSESGSAKKLKLEDEELTEAEKTFDAQFKQWEEQFNKWKQQNANHPDKTHYKIYEAKWTSWREKLIERREQMRKKREQQKQIASKTENDKNKNLPGGDKIMNILSSTENQGLINNLLGIGKTLGLTGKQNTGALPPPPPPPQTTSNNILPSTVTSSITSQQSTSQPLSSDAMPSNMLSSSWNAQQAAQWAAQYNSGMQNYTGFQGTPASTQPPFEASLNSTHPPNFALPPPNVPNAGPNFLQPPPGFNNDGRQLPNANVRQNVQDRSSFGLGGNNPSMLGANDRTNSDIGQFRSNERSNLPDYTGNFNTSDNPINDRINNGKGQLGAAPEYFRRDVMDKNLAEHDQFRSDASFGYGNGRFSRGGENYKSVDGAEADGKHYKVEDRNYMERGNNQFNAQNSFNIDRSGTGGDRFIGSGDRFGAGNDRYGNPNDRYSGGDRFGAMERFGQGDDRFIDRFGSRDRFGPNVRLGSNNDRFGPAGERFGPGGDRFGPGGDRFGQVGDRFGTNNDRFTSSSSRNDRFGQGNGLENDRFGPGYDRFGVSNDNACPGNNRFGRNIMDHYEQKEGMENIRDGNSSRNFDRNSQFGPPDELAPELKKLMEKRRAAVDVFKPTFNDSDRSVNVGSLRESFKKLAGDPPFISKSSTDFGQRDYPGPRGMTTSSPRFPGNFGPPSNIRSFGPRGANGFRPHGNFDFRPRGPTNYSPRDNVFDPHDVGGSFLRDPSANFSKNDKNGAMFGSVDFDQRIGQLDGEDHKLQESKDLQAIELLENVVQLDTNILTEKKSDILKDDPDKTVKDIEISQIEKNKEELLNDAADSQANTQEDRNALLTIPPLEKPPWMDASFPDVNLSEKDINNTESNDNISPNFVASTEQNNENNNESVQDENSTKKLVSDVSDNEQVKKSEVLPFMGENDPKPEDLNMEPPPELPNLGPITDDLNNDNTFPNNQKMKEPFGTDRTFAGEFEHNTKYFDSKNNFNPRGPSDGRFLMQPQTLNNGQFSSLGPNDIRFRSQGSNDGQFGLRGPFNRNFGPWRPNDTLCDNRGFIDTQFGPRGPIDRLANIPNTNERNFSNRRSTDGSFDIQGSNDGQFSHHNQQDRLLGPKTFAERPFDIRNSGPFGPRGPFEDPFESQSLNEVGARKYNERSYGNRSPFSSRPFGPGGTLDNASNDIRGFPSTAGFTYEDSRSDKYNENYLDRKMDMDIADNGNNVGSKLKYELSKVNKSDSKPFFQKNVNDTSRSQYGSDCNINLPSNEFEANVHNVNTINQASPFEKKIEKSAVESNLIGDSRMGYGNSTPFMKRSMDNRQLYMRGMPSKEFCIERQFNYNHGGTAKDKKYIEHIPAKIIDYAHAPYPKIHEHLTPAQCFDYGHGNLKPVVPDHELLPQRDFRNWEESEQNLREYTEKMEKYESSMMKREYRRKANFNETRESDWTGNARRHKREKRNMDDQKERECSHEERVYTNISDKERDECIQNDKISDKDRDHGRCERIQTDTNKENDRDNDRSKGRTNWHENSNKNTIETKSSHTSFSDKQQNVSDLPPKTLELAKTANCTMVDDLLCPPGRQNRPPKIAIILRGPPGSGKSFVAKLIKDKEVEQGGSAPRILSLDDYFLVEKEIETKDDNGKKVTAKEMVYEYEEAMEPSYIASLVKAFKKNITDGFFNFIILDCINEKISDYEDMWSFAKTKGFKVYVCEMEMDVQICLKRNIHNRLEEEINRIVDYFEPTPSYHQKLDVNSMLQEQAIEEVQMEDSQETSDKVLQSNEESQDSQEDAPDTVGISKWERMEAEDKLDRLDGLAKKKNEGKLQTMEDFLQVPDYYNMEDTSGKKRVRWADLEERKQQEKMRAVGFVVGHTNWDRMMDPTKGGSALTRTKYI</sequence>
<feature type="region of interest" description="Disordered" evidence="13">
    <location>
        <begin position="265"/>
        <end position="294"/>
    </location>
</feature>
<comment type="subcellular location">
    <subcellularLocation>
        <location evidence="1">Nucleus speckle</location>
    </subcellularLocation>
</comment>
<dbReference type="GO" id="GO:0032204">
    <property type="term" value="P:regulation of telomere maintenance"/>
    <property type="evidence" value="ECO:0007669"/>
    <property type="project" value="TreeGrafter"/>
</dbReference>
<feature type="compositionally biased region" description="Pro residues" evidence="13">
    <location>
        <begin position="164"/>
        <end position="176"/>
    </location>
</feature>
<reference evidence="15" key="1">
    <citation type="submission" date="2021-08" db="EMBL/GenBank/DDBJ databases">
        <authorList>
            <person name="Misof B."/>
            <person name="Oliver O."/>
            <person name="Podsiadlowski L."/>
            <person name="Donath A."/>
            <person name="Peters R."/>
            <person name="Mayer C."/>
            <person name="Rust J."/>
            <person name="Gunkel S."/>
            <person name="Lesny P."/>
            <person name="Martin S."/>
            <person name="Oeyen J.P."/>
            <person name="Petersen M."/>
            <person name="Panagiotis P."/>
            <person name="Wilbrandt J."/>
            <person name="Tanja T."/>
        </authorList>
    </citation>
    <scope>NUCLEOTIDE SEQUENCE</scope>
    <source>
        <strain evidence="15">GBR_01_08_01A</strain>
        <tissue evidence="15">Thorax + abdomen</tissue>
    </source>
</reference>
<feature type="region of interest" description="Disordered" evidence="13">
    <location>
        <begin position="1243"/>
        <end position="1287"/>
    </location>
</feature>
<dbReference type="Gene3D" id="3.40.50.300">
    <property type="entry name" value="P-loop containing nucleotide triphosphate hydrolases"/>
    <property type="match status" value="1"/>
</dbReference>
<feature type="region of interest" description="Disordered" evidence="13">
    <location>
        <begin position="1043"/>
        <end position="1135"/>
    </location>
</feature>
<feature type="compositionally biased region" description="Polar residues" evidence="13">
    <location>
        <begin position="478"/>
        <end position="488"/>
    </location>
</feature>
<feature type="region of interest" description="Disordered" evidence="13">
    <location>
        <begin position="322"/>
        <end position="374"/>
    </location>
</feature>
<protein>
    <recommendedName>
        <fullName evidence="11">YLP motif-containing protein 1</fullName>
    </recommendedName>
    <alternativeName>
        <fullName evidence="12">Nuclear protein ZAP3</fullName>
    </alternativeName>
</protein>
<feature type="region of interest" description="Disordered" evidence="13">
    <location>
        <begin position="1"/>
        <end position="23"/>
    </location>
</feature>
<evidence type="ECO:0000256" key="8">
    <source>
        <dbReference type="ARBA" id="ARBA00023242"/>
    </source>
</evidence>
<feature type="region of interest" description="Disordered" evidence="13">
    <location>
        <begin position="92"/>
        <end position="207"/>
    </location>
</feature>
<name>A0AAD9RUX6_9HYME</name>
<dbReference type="Proteomes" id="UP001258017">
    <property type="component" value="Unassembled WGS sequence"/>
</dbReference>
<keyword evidence="5" id="KW-0832">Ubl conjugation</keyword>
<feature type="compositionally biased region" description="Polar residues" evidence="13">
    <location>
        <begin position="1"/>
        <end position="18"/>
    </location>
</feature>
<keyword evidence="2" id="KW-0488">Methylation</keyword>
<feature type="compositionally biased region" description="Polar residues" evidence="13">
    <location>
        <begin position="700"/>
        <end position="711"/>
    </location>
</feature>
<feature type="compositionally biased region" description="Polar residues" evidence="13">
    <location>
        <begin position="179"/>
        <end position="200"/>
    </location>
</feature>
<feature type="compositionally biased region" description="Polar residues" evidence="13">
    <location>
        <begin position="450"/>
        <end position="462"/>
    </location>
</feature>
<keyword evidence="4" id="KW-1017">Isopeptide bond</keyword>
<evidence type="ECO:0000256" key="5">
    <source>
        <dbReference type="ARBA" id="ARBA00022843"/>
    </source>
</evidence>
<feature type="compositionally biased region" description="Low complexity" evidence="13">
    <location>
        <begin position="1065"/>
        <end position="1078"/>
    </location>
</feature>
<dbReference type="PANTHER" id="PTHR13413:SF0">
    <property type="entry name" value="YLP MOTIF-CONTAINING PROTEIN 1"/>
    <property type="match status" value="1"/>
</dbReference>
<evidence type="ECO:0000256" key="9">
    <source>
        <dbReference type="ARBA" id="ARBA00058677"/>
    </source>
</evidence>
<reference evidence="15" key="2">
    <citation type="journal article" date="2023" name="Commun. Biol.">
        <title>Intrasexual cuticular hydrocarbon dimorphism in a wasp sheds light on hydrocarbon biosynthesis genes in Hymenoptera.</title>
        <authorList>
            <person name="Moris V.C."/>
            <person name="Podsiadlowski L."/>
            <person name="Martin S."/>
            <person name="Oeyen J.P."/>
            <person name="Donath A."/>
            <person name="Petersen M."/>
            <person name="Wilbrandt J."/>
            <person name="Misof B."/>
            <person name="Liedtke D."/>
            <person name="Thamm M."/>
            <person name="Scheiner R."/>
            <person name="Schmitt T."/>
            <person name="Niehuis O."/>
        </authorList>
    </citation>
    <scope>NUCLEOTIDE SEQUENCE</scope>
    <source>
        <strain evidence="15">GBR_01_08_01A</strain>
    </source>
</reference>
<keyword evidence="7" id="KW-0804">Transcription</keyword>
<dbReference type="InterPro" id="IPR026314">
    <property type="entry name" value="YLP_motif_con_p1"/>
</dbReference>
<comment type="caution">
    <text evidence="15">The sequence shown here is derived from an EMBL/GenBank/DDBJ whole genome shotgun (WGS) entry which is preliminary data.</text>
</comment>
<feature type="domain" description="YLPM1-like spectrin repeat" evidence="14">
    <location>
        <begin position="206"/>
        <end position="282"/>
    </location>
</feature>
<evidence type="ECO:0000256" key="3">
    <source>
        <dbReference type="ARBA" id="ARBA00022491"/>
    </source>
</evidence>
<dbReference type="PANTHER" id="PTHR13413">
    <property type="entry name" value="YLP MOTIF CONTAINING PROTEIN NUCLEAR PROTEIN ZAP"/>
    <property type="match status" value="1"/>
</dbReference>
<dbReference type="Pfam" id="PF26583">
    <property type="entry name" value="Spectrin_YLPM1"/>
    <property type="match status" value="1"/>
</dbReference>
<keyword evidence="16" id="KW-1185">Reference proteome</keyword>
<proteinExistence type="predicted"/>
<keyword evidence="8" id="KW-0539">Nucleus</keyword>
<evidence type="ECO:0000256" key="11">
    <source>
        <dbReference type="ARBA" id="ARBA00068971"/>
    </source>
</evidence>
<evidence type="ECO:0000256" key="10">
    <source>
        <dbReference type="ARBA" id="ARBA00065932"/>
    </source>
</evidence>
<evidence type="ECO:0000256" key="2">
    <source>
        <dbReference type="ARBA" id="ARBA00022481"/>
    </source>
</evidence>
<dbReference type="SUPFAM" id="SSF52540">
    <property type="entry name" value="P-loop containing nucleoside triphosphate hydrolases"/>
    <property type="match status" value="1"/>
</dbReference>
<feature type="compositionally biased region" description="Basic and acidic residues" evidence="13">
    <location>
        <begin position="1634"/>
        <end position="1706"/>
    </location>
</feature>
<evidence type="ECO:0000256" key="4">
    <source>
        <dbReference type="ARBA" id="ARBA00022499"/>
    </source>
</evidence>
<comment type="function">
    <text evidence="9">Plays a role in the reduction of telomerase activity during differentiation of embryonic stem cells by binding to the core promoter of TERT and controlling its down-regulation.</text>
</comment>
<evidence type="ECO:0000256" key="12">
    <source>
        <dbReference type="ARBA" id="ARBA00083294"/>
    </source>
</evidence>
<dbReference type="InterPro" id="IPR027417">
    <property type="entry name" value="P-loop_NTPase"/>
</dbReference>
<evidence type="ECO:0000256" key="6">
    <source>
        <dbReference type="ARBA" id="ARBA00023015"/>
    </source>
</evidence>
<dbReference type="InterPro" id="IPR058903">
    <property type="entry name" value="Spectrin_YLPM1-like"/>
</dbReference>
<dbReference type="EMBL" id="JAIFRP010000013">
    <property type="protein sequence ID" value="KAK2586417.1"/>
    <property type="molecule type" value="Genomic_DNA"/>
</dbReference>
<evidence type="ECO:0000313" key="16">
    <source>
        <dbReference type="Proteomes" id="UP001258017"/>
    </source>
</evidence>
<feature type="compositionally biased region" description="Acidic residues" evidence="13">
    <location>
        <begin position="1955"/>
        <end position="1964"/>
    </location>
</feature>
<feature type="compositionally biased region" description="Gly residues" evidence="13">
    <location>
        <begin position="678"/>
        <end position="691"/>
    </location>
</feature>
<evidence type="ECO:0000256" key="13">
    <source>
        <dbReference type="SAM" id="MobiDB-lite"/>
    </source>
</evidence>
<evidence type="ECO:0000259" key="14">
    <source>
        <dbReference type="Pfam" id="PF26583"/>
    </source>
</evidence>
<organism evidence="15 16">
    <name type="scientific">Odynerus spinipes</name>
    <dbReference type="NCBI Taxonomy" id="1348599"/>
    <lineage>
        <taxon>Eukaryota</taxon>
        <taxon>Metazoa</taxon>
        <taxon>Ecdysozoa</taxon>
        <taxon>Arthropoda</taxon>
        <taxon>Hexapoda</taxon>
        <taxon>Insecta</taxon>
        <taxon>Pterygota</taxon>
        <taxon>Neoptera</taxon>
        <taxon>Endopterygota</taxon>
        <taxon>Hymenoptera</taxon>
        <taxon>Apocrita</taxon>
        <taxon>Aculeata</taxon>
        <taxon>Vespoidea</taxon>
        <taxon>Vespidae</taxon>
        <taxon>Eumeninae</taxon>
        <taxon>Odynerus</taxon>
    </lineage>
</organism>
<comment type="subunit">
    <text evidence="10">Interacts with PPP1CA and NCOA5. Forms a complex with ILF2, ILF3, KHDRBS1, RBMX, NCOA5 and PPP1CA.</text>
</comment>